<name>A0A9Q1KKG2_9CARY</name>
<evidence type="ECO:0000259" key="1">
    <source>
        <dbReference type="Pfam" id="PF12274"/>
    </source>
</evidence>
<proteinExistence type="predicted"/>
<dbReference type="AlphaFoldDB" id="A0A9Q1KKG2"/>
<dbReference type="EMBL" id="JAKOGI010000061">
    <property type="protein sequence ID" value="KAJ8446096.1"/>
    <property type="molecule type" value="Genomic_DNA"/>
</dbReference>
<accession>A0A9Q1KKG2</accession>
<dbReference type="Pfam" id="PF12274">
    <property type="entry name" value="DUF3615"/>
    <property type="match status" value="1"/>
</dbReference>
<feature type="domain" description="DUF3615" evidence="1">
    <location>
        <begin position="22"/>
        <end position="111"/>
    </location>
</feature>
<reference evidence="2" key="1">
    <citation type="submission" date="2022-04" db="EMBL/GenBank/DDBJ databases">
        <title>Carnegiea gigantea Genome sequencing and assembly v2.</title>
        <authorList>
            <person name="Copetti D."/>
            <person name="Sanderson M.J."/>
            <person name="Burquez A."/>
            <person name="Wojciechowski M.F."/>
        </authorList>
    </citation>
    <scope>NUCLEOTIDE SEQUENCE</scope>
    <source>
        <strain evidence="2">SGP5-SGP5p</strain>
        <tissue evidence="2">Aerial part</tissue>
    </source>
</reference>
<organism evidence="2 3">
    <name type="scientific">Carnegiea gigantea</name>
    <dbReference type="NCBI Taxonomy" id="171969"/>
    <lineage>
        <taxon>Eukaryota</taxon>
        <taxon>Viridiplantae</taxon>
        <taxon>Streptophyta</taxon>
        <taxon>Embryophyta</taxon>
        <taxon>Tracheophyta</taxon>
        <taxon>Spermatophyta</taxon>
        <taxon>Magnoliopsida</taxon>
        <taxon>eudicotyledons</taxon>
        <taxon>Gunneridae</taxon>
        <taxon>Pentapetalae</taxon>
        <taxon>Caryophyllales</taxon>
        <taxon>Cactineae</taxon>
        <taxon>Cactaceae</taxon>
        <taxon>Cactoideae</taxon>
        <taxon>Echinocereeae</taxon>
        <taxon>Carnegiea</taxon>
    </lineage>
</organism>
<sequence>MRLPASSDGKTRDSFRSLNKEAEKALVYYKETEGEDYELIRIWTSQPFLCVPFVMYHLNFLARRKDGHLYDSAKLFFAEVGFTGDEEIVSCCVMLDAGCSGMINGCAVCDDVLIYPKGVKFFRHPHNITPQEGCGGASIAAAQTVCETCGVPRDGKRWAWCMNCGAIMGSS</sequence>
<protein>
    <recommendedName>
        <fullName evidence="1">DUF3615 domain-containing protein</fullName>
    </recommendedName>
</protein>
<dbReference type="Proteomes" id="UP001153076">
    <property type="component" value="Unassembled WGS sequence"/>
</dbReference>
<gene>
    <name evidence="2" type="ORF">Cgig2_017598</name>
</gene>
<dbReference type="PANTHER" id="PTHR34710">
    <property type="entry name" value="OS03G0834100 PROTEIN"/>
    <property type="match status" value="1"/>
</dbReference>
<dbReference type="InterPro" id="IPR022059">
    <property type="entry name" value="DUF3615"/>
</dbReference>
<keyword evidence="3" id="KW-1185">Reference proteome</keyword>
<evidence type="ECO:0000313" key="3">
    <source>
        <dbReference type="Proteomes" id="UP001153076"/>
    </source>
</evidence>
<comment type="caution">
    <text evidence="2">The sequence shown here is derived from an EMBL/GenBank/DDBJ whole genome shotgun (WGS) entry which is preliminary data.</text>
</comment>
<evidence type="ECO:0000313" key="2">
    <source>
        <dbReference type="EMBL" id="KAJ8446096.1"/>
    </source>
</evidence>
<dbReference type="PANTHER" id="PTHR34710:SF20">
    <property type="entry name" value="OS10G0550200 PROTEIN"/>
    <property type="match status" value="1"/>
</dbReference>